<name>A0A553IAJ7_9PEZI</name>
<dbReference type="InterPro" id="IPR035979">
    <property type="entry name" value="RBD_domain_sf"/>
</dbReference>
<accession>A0A553IAJ7</accession>
<feature type="compositionally biased region" description="Basic and acidic residues" evidence="4">
    <location>
        <begin position="233"/>
        <end position="309"/>
    </location>
</feature>
<dbReference type="GO" id="GO:0005685">
    <property type="term" value="C:U1 snRNP"/>
    <property type="evidence" value="ECO:0007669"/>
    <property type="project" value="TreeGrafter"/>
</dbReference>
<dbReference type="InterPro" id="IPR000504">
    <property type="entry name" value="RRM_dom"/>
</dbReference>
<dbReference type="GO" id="GO:0003729">
    <property type="term" value="F:mRNA binding"/>
    <property type="evidence" value="ECO:0007669"/>
    <property type="project" value="TreeGrafter"/>
</dbReference>
<dbReference type="EMBL" id="VFLP01000007">
    <property type="protein sequence ID" value="TRX97219.1"/>
    <property type="molecule type" value="Genomic_DNA"/>
</dbReference>
<feature type="compositionally biased region" description="Basic and acidic residues" evidence="4">
    <location>
        <begin position="205"/>
        <end position="217"/>
    </location>
</feature>
<protein>
    <recommendedName>
        <fullName evidence="5">RRM domain-containing protein</fullName>
    </recommendedName>
</protein>
<dbReference type="AlphaFoldDB" id="A0A553IAJ7"/>
<evidence type="ECO:0000259" key="5">
    <source>
        <dbReference type="PROSITE" id="PS50102"/>
    </source>
</evidence>
<keyword evidence="2" id="KW-0539">Nucleus</keyword>
<evidence type="ECO:0000256" key="3">
    <source>
        <dbReference type="PROSITE-ProRule" id="PRU00176"/>
    </source>
</evidence>
<reference evidence="7" key="1">
    <citation type="submission" date="2019-06" db="EMBL/GenBank/DDBJ databases">
        <title>Draft genome sequence of the griseofulvin-producing fungus Xylaria cubensis strain G536.</title>
        <authorList>
            <person name="Mead M.E."/>
            <person name="Raja H.A."/>
            <person name="Steenwyk J.L."/>
            <person name="Knowles S.L."/>
            <person name="Oberlies N.H."/>
            <person name="Rokas A."/>
        </authorList>
    </citation>
    <scope>NUCLEOTIDE SEQUENCE [LARGE SCALE GENOMIC DNA]</scope>
    <source>
        <strain evidence="7">G536</strain>
    </source>
</reference>
<sequence>MSRGGTTLYVTGFSQGTRARDLAYEFERYPAESVSDVTIPPPVLRPPVPGPPRLPSSVFVVLDFVESSSRLLVLAPTSHARPPSIPVISFTIERSSRSSVASRAPSRPSVVAGQHSFYALDATYWESTIFCEIADFIPRSYGRLVRCDIPAPRSASSRLFAFVEYEDRRDADDAYHEMHNKRIGRDDILKIEWARTPPSASWRFDSGRDRDRRDGGRGGRSPRRNRSPSPRRSTRDYSPRKDDRRDRDRDRDYDRDRRDTRDRSRSPDTRDRDRDDRDERDRRENGTNGDERKAVESPPPQHDDLDVAD</sequence>
<feature type="region of interest" description="Disordered" evidence="4">
    <location>
        <begin position="200"/>
        <end position="309"/>
    </location>
</feature>
<evidence type="ECO:0000313" key="6">
    <source>
        <dbReference type="EMBL" id="TRX97219.1"/>
    </source>
</evidence>
<gene>
    <name evidence="6" type="ORF">FHL15_002013</name>
</gene>
<dbReference type="PANTHER" id="PTHR13952">
    <property type="entry name" value="U1 SMALL NUCLEAR RIBONUCLEOPROTEIN 70 KD"/>
    <property type="match status" value="1"/>
</dbReference>
<comment type="subcellular location">
    <subcellularLocation>
        <location evidence="1">Nucleus</location>
    </subcellularLocation>
</comment>
<dbReference type="OrthoDB" id="5970at2759"/>
<dbReference type="PANTHER" id="PTHR13952:SF5">
    <property type="entry name" value="U1 SMALL NUCLEAR RIBONUCLEOPROTEIN 70 KDA"/>
    <property type="match status" value="1"/>
</dbReference>
<dbReference type="GO" id="GO:0030619">
    <property type="term" value="F:U1 snRNA binding"/>
    <property type="evidence" value="ECO:0007669"/>
    <property type="project" value="TreeGrafter"/>
</dbReference>
<evidence type="ECO:0000256" key="1">
    <source>
        <dbReference type="ARBA" id="ARBA00004123"/>
    </source>
</evidence>
<dbReference type="STRING" id="2512241.A0A553IAJ7"/>
<dbReference type="GO" id="GO:0071011">
    <property type="term" value="C:precatalytic spliceosome"/>
    <property type="evidence" value="ECO:0007669"/>
    <property type="project" value="TreeGrafter"/>
</dbReference>
<dbReference type="PROSITE" id="PS50102">
    <property type="entry name" value="RRM"/>
    <property type="match status" value="1"/>
</dbReference>
<keyword evidence="3" id="KW-0694">RNA-binding</keyword>
<dbReference type="GO" id="GO:0071004">
    <property type="term" value="C:U2-type prespliceosome"/>
    <property type="evidence" value="ECO:0007669"/>
    <property type="project" value="TreeGrafter"/>
</dbReference>
<keyword evidence="7" id="KW-1185">Reference proteome</keyword>
<dbReference type="InterPro" id="IPR051183">
    <property type="entry name" value="U1_U11-U12_snRNP_70-35kDa"/>
</dbReference>
<evidence type="ECO:0000313" key="7">
    <source>
        <dbReference type="Proteomes" id="UP000319160"/>
    </source>
</evidence>
<evidence type="ECO:0000256" key="4">
    <source>
        <dbReference type="SAM" id="MobiDB-lite"/>
    </source>
</evidence>
<dbReference type="Proteomes" id="UP000319160">
    <property type="component" value="Unassembled WGS sequence"/>
</dbReference>
<dbReference type="InterPro" id="IPR012677">
    <property type="entry name" value="Nucleotide-bd_a/b_plait_sf"/>
</dbReference>
<comment type="caution">
    <text evidence="6">The sequence shown here is derived from an EMBL/GenBank/DDBJ whole genome shotgun (WGS) entry which is preliminary data.</text>
</comment>
<dbReference type="GO" id="GO:0000398">
    <property type="term" value="P:mRNA splicing, via spliceosome"/>
    <property type="evidence" value="ECO:0007669"/>
    <property type="project" value="TreeGrafter"/>
</dbReference>
<dbReference type="SUPFAM" id="SSF54928">
    <property type="entry name" value="RNA-binding domain, RBD"/>
    <property type="match status" value="1"/>
</dbReference>
<organism evidence="6 7">
    <name type="scientific">Xylaria flabelliformis</name>
    <dbReference type="NCBI Taxonomy" id="2512241"/>
    <lineage>
        <taxon>Eukaryota</taxon>
        <taxon>Fungi</taxon>
        <taxon>Dikarya</taxon>
        <taxon>Ascomycota</taxon>
        <taxon>Pezizomycotina</taxon>
        <taxon>Sordariomycetes</taxon>
        <taxon>Xylariomycetidae</taxon>
        <taxon>Xylariales</taxon>
        <taxon>Xylariaceae</taxon>
        <taxon>Xylaria</taxon>
    </lineage>
</organism>
<dbReference type="Gene3D" id="3.30.70.330">
    <property type="match status" value="1"/>
</dbReference>
<proteinExistence type="predicted"/>
<dbReference type="Pfam" id="PF00076">
    <property type="entry name" value="RRM_1"/>
    <property type="match status" value="1"/>
</dbReference>
<feature type="domain" description="RRM" evidence="5">
    <location>
        <begin position="115"/>
        <end position="196"/>
    </location>
</feature>
<evidence type="ECO:0000256" key="2">
    <source>
        <dbReference type="ARBA" id="ARBA00023242"/>
    </source>
</evidence>